<protein>
    <submittedName>
        <fullName evidence="3">Peptidase</fullName>
    </submittedName>
</protein>
<dbReference type="InterPro" id="IPR029149">
    <property type="entry name" value="Creatin/AminoP/Spt16_N"/>
</dbReference>
<keyword evidence="4" id="KW-1185">Reference proteome</keyword>
<dbReference type="OrthoDB" id="9806388at2"/>
<comment type="caution">
    <text evidence="3">The sequence shown here is derived from an EMBL/GenBank/DDBJ whole genome shotgun (WGS) entry which is preliminary data.</text>
</comment>
<dbReference type="InterPro" id="IPR050659">
    <property type="entry name" value="Peptidase_M24B"/>
</dbReference>
<dbReference type="Pfam" id="PF00557">
    <property type="entry name" value="Peptidase_M24"/>
    <property type="match status" value="1"/>
</dbReference>
<accession>A0A176Y777</accession>
<feature type="domain" description="Creatinase N-terminal" evidence="2">
    <location>
        <begin position="11"/>
        <end position="159"/>
    </location>
</feature>
<dbReference type="InterPro" id="IPR000994">
    <property type="entry name" value="Pept_M24"/>
</dbReference>
<feature type="domain" description="Peptidase M24" evidence="1">
    <location>
        <begin position="167"/>
        <end position="371"/>
    </location>
</feature>
<evidence type="ECO:0000313" key="3">
    <source>
        <dbReference type="EMBL" id="OAE98932.1"/>
    </source>
</evidence>
<dbReference type="Proteomes" id="UP000076959">
    <property type="component" value="Unassembled WGS sequence"/>
</dbReference>
<name>A0A176Y777_9BRAD</name>
<proteinExistence type="predicted"/>
<dbReference type="Gene3D" id="3.90.230.10">
    <property type="entry name" value="Creatinase/methionine aminopeptidase superfamily"/>
    <property type="match status" value="1"/>
</dbReference>
<dbReference type="SUPFAM" id="SSF53092">
    <property type="entry name" value="Creatinase/prolidase N-terminal domain"/>
    <property type="match status" value="1"/>
</dbReference>
<dbReference type="RefSeq" id="WP_063708408.1">
    <property type="nucleotide sequence ID" value="NZ_LUUB01000120.1"/>
</dbReference>
<dbReference type="EMBL" id="LUUB01000120">
    <property type="protein sequence ID" value="OAE98932.1"/>
    <property type="molecule type" value="Genomic_DNA"/>
</dbReference>
<sequence>MRSDIPFSAAKLDGLLDDFGIDVLVVTSKHNMQYLLGGYYHFQFDYMEAIGISRYLPVFVYVKAAPDKSAYIANRNERDSVQNRTSAGYWMPPVVFGSSTSVEAMTLALKHVKSVAAPALRVGAEMSFLPADAADVLRKELPNCQLVEAMRPLEKLRSIKSPAELEVLREASERVVASMMDTVSRTRTGHSKREIIAHLRQAELSRDMIFEYALVTMGTSLNRAPSEQRLEPGDIVSLDSGGNYRGYIGDLCRMAVHGAPDGELVDLLGEVDLIQQAARAPIRAGLTGSEIYAAANEALARSPHGKQMHFVAHGMGIVSHEAPRLTANGPIPYPADDANAPLEAGMIISIETTLPHARRGFIKLEDTIAVTPDGYRAFGDGARGWNRIPS</sequence>
<dbReference type="STRING" id="1505087.AYJ54_33280"/>
<dbReference type="AlphaFoldDB" id="A0A176Y777"/>
<dbReference type="PANTHER" id="PTHR46112">
    <property type="entry name" value="AMINOPEPTIDASE"/>
    <property type="match status" value="1"/>
</dbReference>
<reference evidence="3 4" key="1">
    <citation type="submission" date="2016-03" db="EMBL/GenBank/DDBJ databases">
        <title>Draft Genome Sequence of the Strain BR 10245 (Bradyrhizobium sp.) isolated from nodules of Centrolobium paraense.</title>
        <authorList>
            <person name="Simoes-Araujo J.L.Sr."/>
            <person name="Barauna A.C."/>
            <person name="Silva K."/>
            <person name="Zilli J.E."/>
        </authorList>
    </citation>
    <scope>NUCLEOTIDE SEQUENCE [LARGE SCALE GENOMIC DNA]</scope>
    <source>
        <strain evidence="3 4">BR 10245</strain>
    </source>
</reference>
<dbReference type="SUPFAM" id="SSF55920">
    <property type="entry name" value="Creatinase/aminopeptidase"/>
    <property type="match status" value="1"/>
</dbReference>
<dbReference type="PANTHER" id="PTHR46112:SF3">
    <property type="entry name" value="AMINOPEPTIDASE YPDF"/>
    <property type="match status" value="1"/>
</dbReference>
<dbReference type="Pfam" id="PF01321">
    <property type="entry name" value="Creatinase_N"/>
    <property type="match status" value="1"/>
</dbReference>
<dbReference type="InterPro" id="IPR000587">
    <property type="entry name" value="Creatinase_N"/>
</dbReference>
<dbReference type="InterPro" id="IPR036005">
    <property type="entry name" value="Creatinase/aminopeptidase-like"/>
</dbReference>
<evidence type="ECO:0000313" key="4">
    <source>
        <dbReference type="Proteomes" id="UP000076959"/>
    </source>
</evidence>
<gene>
    <name evidence="3" type="ORF">AYJ54_33280</name>
</gene>
<organism evidence="3 4">
    <name type="scientific">Bradyrhizobium centrolobii</name>
    <dbReference type="NCBI Taxonomy" id="1505087"/>
    <lineage>
        <taxon>Bacteria</taxon>
        <taxon>Pseudomonadati</taxon>
        <taxon>Pseudomonadota</taxon>
        <taxon>Alphaproteobacteria</taxon>
        <taxon>Hyphomicrobiales</taxon>
        <taxon>Nitrobacteraceae</taxon>
        <taxon>Bradyrhizobium</taxon>
    </lineage>
</organism>
<evidence type="ECO:0000259" key="2">
    <source>
        <dbReference type="Pfam" id="PF01321"/>
    </source>
</evidence>
<dbReference type="CDD" id="cd01066">
    <property type="entry name" value="APP_MetAP"/>
    <property type="match status" value="1"/>
</dbReference>
<dbReference type="Gene3D" id="3.40.350.10">
    <property type="entry name" value="Creatinase/prolidase N-terminal domain"/>
    <property type="match status" value="1"/>
</dbReference>
<evidence type="ECO:0000259" key="1">
    <source>
        <dbReference type="Pfam" id="PF00557"/>
    </source>
</evidence>